<dbReference type="Pfam" id="PF13671">
    <property type="entry name" value="AAA_33"/>
    <property type="match status" value="1"/>
</dbReference>
<dbReference type="NCBIfam" id="TIGR01664">
    <property type="entry name" value="DNA-3'-Pase"/>
    <property type="match status" value="1"/>
</dbReference>
<dbReference type="GO" id="GO:0005634">
    <property type="term" value="C:nucleus"/>
    <property type="evidence" value="ECO:0007669"/>
    <property type="project" value="TreeGrafter"/>
</dbReference>
<reference evidence="2 3" key="1">
    <citation type="submission" date="2024-01" db="EMBL/GenBank/DDBJ databases">
        <title>The genome of the rayed Mediterranean limpet Patella caerulea (Linnaeus, 1758).</title>
        <authorList>
            <person name="Anh-Thu Weber A."/>
            <person name="Halstead-Nussloch G."/>
        </authorList>
    </citation>
    <scope>NUCLEOTIDE SEQUENCE [LARGE SCALE GENOMIC DNA]</scope>
    <source>
        <strain evidence="2">AATW-2023a</strain>
        <tissue evidence="2">Whole specimen</tissue>
    </source>
</reference>
<dbReference type="Proteomes" id="UP001347796">
    <property type="component" value="Unassembled WGS sequence"/>
</dbReference>
<dbReference type="InterPro" id="IPR006549">
    <property type="entry name" value="HAD-SF_hydro_IIIA"/>
</dbReference>
<sequence>MSSRSEKLKRKAVDDTKTKAKKARGETELGDGLRWIQHGKEVKGACPVIALTSDTLPGRDKIAGFDIDFTIIRTQSGRKFATGAKDWEMWDDSVPAKLKELHKDGYRIVFFTNQAGIEKLKVKPNEIKDKIEAIIGSVGIPILAFICTGENHFRKPSTRMWDFMVEECNQSVTVDLEKCLYVGDAAGRAKNWAPGKPKDFSCGDRMFGANIGIKFYTPEEYFLGEKAAPFEWRSLNPIDYLKKNPASNDKEEYKSKNQEVVIMVGCPASGKSSFRKRYFEPHGYVAVNRDTMGTQEKCIKAAKNALNEGKSVVVDNTNPSVAAREPYIDMAHNKEIACRCFYMQTPLELAHHLNYVRQNQTESEVRRIPDVGYNVYKKNFEEPSKLEGFSEIIKIDFKPRFANAKHESLFKNWT</sequence>
<dbReference type="FunFam" id="3.40.50.1000:FF:000078">
    <property type="entry name" value="Bifunctional polynucleotide phosphatase/kinase"/>
    <property type="match status" value="1"/>
</dbReference>
<dbReference type="GO" id="GO:0046404">
    <property type="term" value="F:ATP-dependent polydeoxyribonucleotide 5'-hydroxyl-kinase activity"/>
    <property type="evidence" value="ECO:0007669"/>
    <property type="project" value="TreeGrafter"/>
</dbReference>
<dbReference type="InterPro" id="IPR036412">
    <property type="entry name" value="HAD-like_sf"/>
</dbReference>
<dbReference type="PANTHER" id="PTHR12083:SF18">
    <property type="entry name" value="BIFUNCTIONAL POLYNUCLEOTIDE PHOSPHATASE_KINASE"/>
    <property type="match status" value="1"/>
</dbReference>
<dbReference type="CDD" id="cd01625">
    <property type="entry name" value="HAD_PNP"/>
    <property type="match status" value="1"/>
</dbReference>
<dbReference type="Pfam" id="PF08645">
    <property type="entry name" value="PNK3P"/>
    <property type="match status" value="1"/>
</dbReference>
<dbReference type="AlphaFoldDB" id="A0AAN8JPA1"/>
<organism evidence="2 3">
    <name type="scientific">Patella caerulea</name>
    <name type="common">Rayed Mediterranean limpet</name>
    <dbReference type="NCBI Taxonomy" id="87958"/>
    <lineage>
        <taxon>Eukaryota</taxon>
        <taxon>Metazoa</taxon>
        <taxon>Spiralia</taxon>
        <taxon>Lophotrochozoa</taxon>
        <taxon>Mollusca</taxon>
        <taxon>Gastropoda</taxon>
        <taxon>Patellogastropoda</taxon>
        <taxon>Patelloidea</taxon>
        <taxon>Patellidae</taxon>
        <taxon>Patella</taxon>
    </lineage>
</organism>
<dbReference type="GO" id="GO:0046403">
    <property type="term" value="F:polynucleotide 3'-phosphatase activity"/>
    <property type="evidence" value="ECO:0007669"/>
    <property type="project" value="TreeGrafter"/>
</dbReference>
<dbReference type="EMBL" id="JAZGQO010000008">
    <property type="protein sequence ID" value="KAK6179358.1"/>
    <property type="molecule type" value="Genomic_DNA"/>
</dbReference>
<evidence type="ECO:0000256" key="1">
    <source>
        <dbReference type="SAM" id="MobiDB-lite"/>
    </source>
</evidence>
<dbReference type="InterPro" id="IPR013954">
    <property type="entry name" value="PNK3P"/>
</dbReference>
<comment type="caution">
    <text evidence="2">The sequence shown here is derived from an EMBL/GenBank/DDBJ whole genome shotgun (WGS) entry which is preliminary data.</text>
</comment>
<dbReference type="InterPro" id="IPR006551">
    <property type="entry name" value="Polynucleotide_phosphatase"/>
</dbReference>
<dbReference type="GO" id="GO:0006281">
    <property type="term" value="P:DNA repair"/>
    <property type="evidence" value="ECO:0007669"/>
    <property type="project" value="TreeGrafter"/>
</dbReference>
<dbReference type="SUPFAM" id="SSF52540">
    <property type="entry name" value="P-loop containing nucleoside triphosphate hydrolases"/>
    <property type="match status" value="1"/>
</dbReference>
<evidence type="ECO:0000313" key="3">
    <source>
        <dbReference type="Proteomes" id="UP001347796"/>
    </source>
</evidence>
<name>A0AAN8JPA1_PATCE</name>
<evidence type="ECO:0000313" key="2">
    <source>
        <dbReference type="EMBL" id="KAK6179358.1"/>
    </source>
</evidence>
<keyword evidence="3" id="KW-1185">Reference proteome</keyword>
<evidence type="ECO:0008006" key="4">
    <source>
        <dbReference type="Google" id="ProtNLM"/>
    </source>
</evidence>
<feature type="region of interest" description="Disordered" evidence="1">
    <location>
        <begin position="1"/>
        <end position="25"/>
    </location>
</feature>
<dbReference type="NCBIfam" id="TIGR01662">
    <property type="entry name" value="HAD-SF-IIIA"/>
    <property type="match status" value="1"/>
</dbReference>
<dbReference type="GO" id="GO:0003690">
    <property type="term" value="F:double-stranded DNA binding"/>
    <property type="evidence" value="ECO:0007669"/>
    <property type="project" value="TreeGrafter"/>
</dbReference>
<dbReference type="PANTHER" id="PTHR12083">
    <property type="entry name" value="BIFUNCTIONAL POLYNUCLEOTIDE PHOSPHATASE/KINASE"/>
    <property type="match status" value="1"/>
</dbReference>
<accession>A0AAN8JPA1</accession>
<protein>
    <recommendedName>
        <fullName evidence="4">Bifunctional polynucleotide phosphatase/kinase</fullName>
    </recommendedName>
</protein>
<dbReference type="FunFam" id="3.40.50.300:FF:000737">
    <property type="entry name" value="Bifunctional polynucleotide phosphatase/kinase"/>
    <property type="match status" value="1"/>
</dbReference>
<gene>
    <name evidence="2" type="ORF">SNE40_011740</name>
</gene>
<dbReference type="InterPro" id="IPR023214">
    <property type="entry name" value="HAD_sf"/>
</dbReference>
<dbReference type="InterPro" id="IPR027417">
    <property type="entry name" value="P-loop_NTPase"/>
</dbReference>
<dbReference type="SUPFAM" id="SSF56784">
    <property type="entry name" value="HAD-like"/>
    <property type="match status" value="1"/>
</dbReference>
<dbReference type="Gene3D" id="3.40.50.1000">
    <property type="entry name" value="HAD superfamily/HAD-like"/>
    <property type="match status" value="1"/>
</dbReference>
<dbReference type="Gene3D" id="3.40.50.300">
    <property type="entry name" value="P-loop containing nucleotide triphosphate hydrolases"/>
    <property type="match status" value="1"/>
</dbReference>
<proteinExistence type="predicted"/>